<keyword evidence="3" id="KW-1185">Reference proteome</keyword>
<name>A0AA35TQH0_GEOBA</name>
<gene>
    <name evidence="2" type="ORF">GBAR_LOCUS28745</name>
</gene>
<comment type="caution">
    <text evidence="2">The sequence shown here is derived from an EMBL/GenBank/DDBJ whole genome shotgun (WGS) entry which is preliminary data.</text>
</comment>
<evidence type="ECO:0000313" key="2">
    <source>
        <dbReference type="EMBL" id="CAI8052573.1"/>
    </source>
</evidence>
<feature type="non-terminal residue" evidence="2">
    <location>
        <position position="112"/>
    </location>
</feature>
<protein>
    <submittedName>
        <fullName evidence="2">Uncharacterized protein</fullName>
    </submittedName>
</protein>
<dbReference type="Proteomes" id="UP001174909">
    <property type="component" value="Unassembled WGS sequence"/>
</dbReference>
<evidence type="ECO:0000313" key="3">
    <source>
        <dbReference type="Proteomes" id="UP001174909"/>
    </source>
</evidence>
<accession>A0AA35TQH0</accession>
<dbReference type="AlphaFoldDB" id="A0AA35TQH0"/>
<organism evidence="2 3">
    <name type="scientific">Geodia barretti</name>
    <name type="common">Barrett's horny sponge</name>
    <dbReference type="NCBI Taxonomy" id="519541"/>
    <lineage>
        <taxon>Eukaryota</taxon>
        <taxon>Metazoa</taxon>
        <taxon>Porifera</taxon>
        <taxon>Demospongiae</taxon>
        <taxon>Heteroscleromorpha</taxon>
        <taxon>Tetractinellida</taxon>
        <taxon>Astrophorina</taxon>
        <taxon>Geodiidae</taxon>
        <taxon>Geodia</taxon>
    </lineage>
</organism>
<feature type="region of interest" description="Disordered" evidence="1">
    <location>
        <begin position="28"/>
        <end position="48"/>
    </location>
</feature>
<dbReference type="EMBL" id="CASHTH010004023">
    <property type="protein sequence ID" value="CAI8052573.1"/>
    <property type="molecule type" value="Genomic_DNA"/>
</dbReference>
<evidence type="ECO:0000256" key="1">
    <source>
        <dbReference type="SAM" id="MobiDB-lite"/>
    </source>
</evidence>
<proteinExistence type="predicted"/>
<reference evidence="2" key="1">
    <citation type="submission" date="2023-03" db="EMBL/GenBank/DDBJ databases">
        <authorList>
            <person name="Steffen K."/>
            <person name="Cardenas P."/>
        </authorList>
    </citation>
    <scope>NUCLEOTIDE SEQUENCE</scope>
</reference>
<sequence>VQSPWRGGFQTHQNDGQILLTHFCTITTGRKRKKPSENPPSKQMRDNNRYVCQVYRDKEYDDIVLFSAFLHHELYFTQLKEFVKENFFSRLFSLSFEHDQYSRGQSSAKVAP</sequence>